<evidence type="ECO:0000256" key="8">
    <source>
        <dbReference type="ARBA" id="ARBA00022692"/>
    </source>
</evidence>
<dbReference type="KEGG" id="hmi:soil367_04775"/>
<evidence type="ECO:0000256" key="4">
    <source>
        <dbReference type="ARBA" id="ARBA00022475"/>
    </source>
</evidence>
<dbReference type="Pfam" id="PF01627">
    <property type="entry name" value="Hpt"/>
    <property type="match status" value="1"/>
</dbReference>
<feature type="domain" description="Response regulatory" evidence="21">
    <location>
        <begin position="681"/>
        <end position="798"/>
    </location>
</feature>
<dbReference type="Gene3D" id="3.30.565.10">
    <property type="entry name" value="Histidine kinase-like ATPase, C-terminal domain"/>
    <property type="match status" value="1"/>
</dbReference>
<keyword evidence="25" id="KW-1185">Reference proteome</keyword>
<feature type="domain" description="HAMP" evidence="22">
    <location>
        <begin position="195"/>
        <end position="247"/>
    </location>
</feature>
<dbReference type="SUPFAM" id="SSF47384">
    <property type="entry name" value="Homodimeric domain of signal transducing histidine kinase"/>
    <property type="match status" value="1"/>
</dbReference>
<dbReference type="SUPFAM" id="SSF55874">
    <property type="entry name" value="ATPase domain of HSP90 chaperone/DNA topoisomerase II/histidine kinase"/>
    <property type="match status" value="1"/>
</dbReference>
<dbReference type="InterPro" id="IPR003660">
    <property type="entry name" value="HAMP_dom"/>
</dbReference>
<dbReference type="CDD" id="cd00088">
    <property type="entry name" value="HPT"/>
    <property type="match status" value="1"/>
</dbReference>
<feature type="transmembrane region" description="Helical" evidence="19">
    <location>
        <begin position="171"/>
        <end position="191"/>
    </location>
</feature>
<keyword evidence="9" id="KW-0547">Nucleotide-binding</keyword>
<dbReference type="FunFam" id="1.10.287.130:FF:000003">
    <property type="entry name" value="Histidine kinase"/>
    <property type="match status" value="1"/>
</dbReference>
<dbReference type="OrthoDB" id="9810730at2"/>
<evidence type="ECO:0000256" key="15">
    <source>
        <dbReference type="PROSITE-ProRule" id="PRU00110"/>
    </source>
</evidence>
<dbReference type="GO" id="GO:0071474">
    <property type="term" value="P:cellular hyperosmotic response"/>
    <property type="evidence" value="ECO:0007669"/>
    <property type="project" value="TreeGrafter"/>
</dbReference>
<evidence type="ECO:0000256" key="19">
    <source>
        <dbReference type="SAM" id="Phobius"/>
    </source>
</evidence>
<evidence type="ECO:0000256" key="6">
    <source>
        <dbReference type="ARBA" id="ARBA00022553"/>
    </source>
</evidence>
<evidence type="ECO:0000256" key="2">
    <source>
        <dbReference type="ARBA" id="ARBA00004429"/>
    </source>
</evidence>
<evidence type="ECO:0000259" key="23">
    <source>
        <dbReference type="PROSITE" id="PS50894"/>
    </source>
</evidence>
<reference evidence="24 25" key="1">
    <citation type="submission" date="2018-07" db="EMBL/GenBank/DDBJ databases">
        <title>Marsedoiliclastica nanhaica gen. nov. sp. nov., a novel marine hydrocarbonoclastic bacterium isolated from an in-situ enriched hydrocarbon-degrading consortium in deep-sea sediment.</title>
        <authorList>
            <person name="Dong C."/>
            <person name="Ma T."/>
            <person name="Liu R."/>
            <person name="Shao Z."/>
        </authorList>
    </citation>
    <scope>NUCLEOTIDE SEQUENCE [LARGE SCALE GENOMIC DNA]</scope>
    <source>
        <strain evidence="25">soil36-7</strain>
    </source>
</reference>
<evidence type="ECO:0000259" key="21">
    <source>
        <dbReference type="PROSITE" id="PS50110"/>
    </source>
</evidence>
<dbReference type="SMART" id="SM00304">
    <property type="entry name" value="HAMP"/>
    <property type="match status" value="1"/>
</dbReference>
<dbReference type="SUPFAM" id="SSF52172">
    <property type="entry name" value="CheY-like"/>
    <property type="match status" value="2"/>
</dbReference>
<dbReference type="InterPro" id="IPR003661">
    <property type="entry name" value="HisK_dim/P_dom"/>
</dbReference>
<dbReference type="PRINTS" id="PR00344">
    <property type="entry name" value="BCTRLSENSOR"/>
</dbReference>
<evidence type="ECO:0000256" key="13">
    <source>
        <dbReference type="ARBA" id="ARBA00023012"/>
    </source>
</evidence>
<dbReference type="Gene3D" id="3.40.50.2300">
    <property type="match status" value="2"/>
</dbReference>
<name>A0A4P7XMD3_9ALTE</name>
<dbReference type="Gene3D" id="6.10.340.10">
    <property type="match status" value="1"/>
</dbReference>
<dbReference type="AlphaFoldDB" id="A0A4P7XMD3"/>
<dbReference type="SMART" id="SM00387">
    <property type="entry name" value="HATPase_c"/>
    <property type="match status" value="1"/>
</dbReference>
<evidence type="ECO:0000313" key="24">
    <source>
        <dbReference type="EMBL" id="QCF27824.1"/>
    </source>
</evidence>
<dbReference type="Pfam" id="PF00072">
    <property type="entry name" value="Response_reg"/>
    <property type="match status" value="1"/>
</dbReference>
<feature type="region of interest" description="Disordered" evidence="18">
    <location>
        <begin position="806"/>
        <end position="829"/>
    </location>
</feature>
<dbReference type="CDD" id="cd06225">
    <property type="entry name" value="HAMP"/>
    <property type="match status" value="1"/>
</dbReference>
<keyword evidence="11" id="KW-0067">ATP-binding</keyword>
<dbReference type="CDD" id="cd00082">
    <property type="entry name" value="HisKA"/>
    <property type="match status" value="1"/>
</dbReference>
<dbReference type="SMART" id="SM00448">
    <property type="entry name" value="REC"/>
    <property type="match status" value="1"/>
</dbReference>
<feature type="domain" description="Histidine kinase" evidence="20">
    <location>
        <begin position="294"/>
        <end position="515"/>
    </location>
</feature>
<gene>
    <name evidence="24" type="ORF">soil367_04775</name>
</gene>
<dbReference type="PROSITE" id="PS50110">
    <property type="entry name" value="RESPONSE_REGULATORY"/>
    <property type="match status" value="2"/>
</dbReference>
<dbReference type="SMART" id="SM00388">
    <property type="entry name" value="HisKA"/>
    <property type="match status" value="1"/>
</dbReference>
<evidence type="ECO:0000256" key="14">
    <source>
        <dbReference type="ARBA" id="ARBA00023136"/>
    </source>
</evidence>
<dbReference type="Pfam" id="PF00512">
    <property type="entry name" value="HisKA"/>
    <property type="match status" value="1"/>
</dbReference>
<keyword evidence="14 19" id="KW-0472">Membrane</keyword>
<dbReference type="InterPro" id="IPR001789">
    <property type="entry name" value="Sig_transdc_resp-reg_receiver"/>
</dbReference>
<dbReference type="FunFam" id="3.30.565.10:FF:000010">
    <property type="entry name" value="Sensor histidine kinase RcsC"/>
    <property type="match status" value="1"/>
</dbReference>
<keyword evidence="4" id="KW-1003">Cell membrane</keyword>
<dbReference type="SUPFAM" id="SSF158472">
    <property type="entry name" value="HAMP domain-like"/>
    <property type="match status" value="1"/>
</dbReference>
<dbReference type="GO" id="GO:0005524">
    <property type="term" value="F:ATP binding"/>
    <property type="evidence" value="ECO:0007669"/>
    <property type="project" value="UniProtKB-KW"/>
</dbReference>
<keyword evidence="5" id="KW-0997">Cell inner membrane</keyword>
<keyword evidence="8 19" id="KW-0812">Transmembrane</keyword>
<accession>A0A4P7XMD3</accession>
<evidence type="ECO:0000256" key="12">
    <source>
        <dbReference type="ARBA" id="ARBA00022989"/>
    </source>
</evidence>
<dbReference type="GO" id="GO:0005886">
    <property type="term" value="C:plasma membrane"/>
    <property type="evidence" value="ECO:0007669"/>
    <property type="project" value="UniProtKB-SubCell"/>
</dbReference>
<evidence type="ECO:0000259" key="20">
    <source>
        <dbReference type="PROSITE" id="PS50109"/>
    </source>
</evidence>
<feature type="transmembrane region" description="Helical" evidence="19">
    <location>
        <begin position="12"/>
        <end position="34"/>
    </location>
</feature>
<dbReference type="Gene3D" id="1.10.287.130">
    <property type="match status" value="1"/>
</dbReference>
<dbReference type="Pfam" id="PF02518">
    <property type="entry name" value="HATPase_c"/>
    <property type="match status" value="1"/>
</dbReference>
<dbReference type="InterPro" id="IPR036890">
    <property type="entry name" value="HATPase_C_sf"/>
</dbReference>
<dbReference type="SUPFAM" id="SSF47226">
    <property type="entry name" value="Histidine-containing phosphotransfer domain, HPT domain"/>
    <property type="match status" value="1"/>
</dbReference>
<dbReference type="PANTHER" id="PTHR45339:SF1">
    <property type="entry name" value="HYBRID SIGNAL TRANSDUCTION HISTIDINE KINASE J"/>
    <property type="match status" value="1"/>
</dbReference>
<dbReference type="PROSITE" id="PS50109">
    <property type="entry name" value="HIS_KIN"/>
    <property type="match status" value="1"/>
</dbReference>
<dbReference type="InterPro" id="IPR019247">
    <property type="entry name" value="Histidine_kinase_BarA_N"/>
</dbReference>
<feature type="modified residue" description="Phosphohistidine" evidence="15">
    <location>
        <position position="882"/>
    </location>
</feature>
<comment type="subcellular location">
    <subcellularLocation>
        <location evidence="2">Cell inner membrane</location>
        <topology evidence="2">Multi-pass membrane protein</topology>
    </subcellularLocation>
</comment>
<dbReference type="Proteomes" id="UP000298049">
    <property type="component" value="Chromosome"/>
</dbReference>
<keyword evidence="6 16" id="KW-0597">Phosphoprotein</keyword>
<dbReference type="Gene3D" id="1.20.120.160">
    <property type="entry name" value="HPT domain"/>
    <property type="match status" value="1"/>
</dbReference>
<dbReference type="InterPro" id="IPR036097">
    <property type="entry name" value="HisK_dim/P_sf"/>
</dbReference>
<dbReference type="EC" id="2.7.13.3" evidence="3"/>
<feature type="modified residue" description="4-aspartylphosphate" evidence="16">
    <location>
        <position position="730"/>
    </location>
</feature>
<dbReference type="InterPro" id="IPR008207">
    <property type="entry name" value="Sig_transdc_His_kin_Hpt_dom"/>
</dbReference>
<keyword evidence="17" id="KW-0175">Coiled coil</keyword>
<keyword evidence="10" id="KW-0418">Kinase</keyword>
<proteinExistence type="predicted"/>
<evidence type="ECO:0000256" key="11">
    <source>
        <dbReference type="ARBA" id="ARBA00022840"/>
    </source>
</evidence>
<organism evidence="24 25">
    <name type="scientific">Hydrocarboniclastica marina</name>
    <dbReference type="NCBI Taxonomy" id="2259620"/>
    <lineage>
        <taxon>Bacteria</taxon>
        <taxon>Pseudomonadati</taxon>
        <taxon>Pseudomonadota</taxon>
        <taxon>Gammaproteobacteria</taxon>
        <taxon>Alteromonadales</taxon>
        <taxon>Alteromonadaceae</taxon>
        <taxon>Hydrocarboniclastica</taxon>
    </lineage>
</organism>
<dbReference type="Pfam" id="PF09984">
    <property type="entry name" value="sCache_4"/>
    <property type="match status" value="1"/>
</dbReference>
<evidence type="ECO:0000259" key="22">
    <source>
        <dbReference type="PROSITE" id="PS50885"/>
    </source>
</evidence>
<evidence type="ECO:0000256" key="1">
    <source>
        <dbReference type="ARBA" id="ARBA00000085"/>
    </source>
</evidence>
<dbReference type="CDD" id="cd17546">
    <property type="entry name" value="REC_hyHK_CKI1_RcsC-like"/>
    <property type="match status" value="1"/>
</dbReference>
<dbReference type="InterPro" id="IPR036641">
    <property type="entry name" value="HPT_dom_sf"/>
</dbReference>
<comment type="catalytic activity">
    <reaction evidence="1">
        <text>ATP + protein L-histidine = ADP + protein N-phospho-L-histidine.</text>
        <dbReference type="EC" id="2.7.13.3"/>
    </reaction>
</comment>
<keyword evidence="12 19" id="KW-1133">Transmembrane helix</keyword>
<evidence type="ECO:0000313" key="25">
    <source>
        <dbReference type="Proteomes" id="UP000298049"/>
    </source>
</evidence>
<feature type="domain" description="Response regulatory" evidence="21">
    <location>
        <begin position="532"/>
        <end position="651"/>
    </location>
</feature>
<evidence type="ECO:0000256" key="18">
    <source>
        <dbReference type="SAM" id="MobiDB-lite"/>
    </source>
</evidence>
<evidence type="ECO:0000256" key="10">
    <source>
        <dbReference type="ARBA" id="ARBA00022777"/>
    </source>
</evidence>
<dbReference type="PANTHER" id="PTHR45339">
    <property type="entry name" value="HYBRID SIGNAL TRANSDUCTION HISTIDINE KINASE J"/>
    <property type="match status" value="1"/>
</dbReference>
<evidence type="ECO:0000256" key="5">
    <source>
        <dbReference type="ARBA" id="ARBA00022519"/>
    </source>
</evidence>
<dbReference type="InterPro" id="IPR004358">
    <property type="entry name" value="Sig_transdc_His_kin-like_C"/>
</dbReference>
<feature type="domain" description="HPt" evidence="23">
    <location>
        <begin position="843"/>
        <end position="935"/>
    </location>
</feature>
<dbReference type="InterPro" id="IPR003594">
    <property type="entry name" value="HATPase_dom"/>
</dbReference>
<dbReference type="PROSITE" id="PS50885">
    <property type="entry name" value="HAMP"/>
    <property type="match status" value="1"/>
</dbReference>
<dbReference type="InterPro" id="IPR005467">
    <property type="entry name" value="His_kinase_dom"/>
</dbReference>
<evidence type="ECO:0000256" key="3">
    <source>
        <dbReference type="ARBA" id="ARBA00012438"/>
    </source>
</evidence>
<dbReference type="SMART" id="SM00073">
    <property type="entry name" value="HPT"/>
    <property type="match status" value="1"/>
</dbReference>
<evidence type="ECO:0000256" key="7">
    <source>
        <dbReference type="ARBA" id="ARBA00022679"/>
    </source>
</evidence>
<dbReference type="GO" id="GO:0000155">
    <property type="term" value="F:phosphorelay sensor kinase activity"/>
    <property type="evidence" value="ECO:0007669"/>
    <property type="project" value="InterPro"/>
</dbReference>
<comment type="caution">
    <text evidence="16">Lacks conserved residue(s) required for the propagation of feature annotation.</text>
</comment>
<dbReference type="PROSITE" id="PS50894">
    <property type="entry name" value="HPT"/>
    <property type="match status" value="1"/>
</dbReference>
<evidence type="ECO:0000256" key="17">
    <source>
        <dbReference type="SAM" id="Coils"/>
    </source>
</evidence>
<dbReference type="CDD" id="cd16922">
    <property type="entry name" value="HATPase_EvgS-ArcB-TorS-like"/>
    <property type="match status" value="1"/>
</dbReference>
<keyword evidence="7" id="KW-0808">Transferase</keyword>
<feature type="coiled-coil region" evidence="17">
    <location>
        <begin position="228"/>
        <end position="280"/>
    </location>
</feature>
<sequence>MRRWGIRKKVLMLALVPTTVITLGIGFFFTYSWLGNISQLLENRGQSLSRQLAAAAEYGLLTSNVDLLFELASSLREEQDVRSVSVYDANGTELIHAGPRRSLSLPDAFPFDHLPLQARDAQVSVFAAAIERSGYAGDEPGAWPQPDQAAPMGWAVVELAHTGMFAERYRALLISLLLIFGGILVNTLIALRLSQVVTEPIYRLKRAAARFKEGKLDGRVNLDSGPELVELESGLNEMAAALSKAQAEMQQNVDQATEDLRETLETIEIQNIELDLARKEALEASRIKSEFLANMSHEIRTPLNGIIGFTDILLKGATNQQQHEHLTTIRKSSEILLTIINDILDFSKIEAGKLILDRIPFRLREIVEEVMVMLAPAAHAKDLDLVPLIYTDVPDNLVGDPLRIKQIISNLINNAIKFTPAGEVVLRAMLDEGTGQTLRLRLSVSDTGVGLSRAQQKSLFHAFSQADASTARQYGGTGLGLVISRRLAEEMGGEIGLESELGKGSTFWFTLATEMAVNAEPSPPQDGLRGERVLYLEQQPTTGLAAEHLLRDWGMICDRVGTPKEVAERIAAAQDKGQGYSVAILGLHRHLLNSMQYRDLIRQLEEERDCRVLLMTPTLDENETAFAARASSHIVKPLCRNKFYGILYQLIHGNAAGSDKDKAVEPPGLAPQIESSTRLPRILAVDDNEANLKLILALLNGLGLPGVGASSGFEALGLVREQPFDLILMDVQMPGMDGIETTGRTRASETDGRHIPIIAITAHALSEERSRLLRSGFDAYLTKPIDAQQLTECICRHTGCATPPAPEIKLSTVEPSPSFRPSRRGEQDGPVDIEAGIELAAGKPDLAEELFSMLLEHLAQDEADIRQDWQAGKRVALLERVHKLHGATRYCGVPELRHCAQSLETALKTEESRIDDAVARFLVAIERVQAWCDANDWQALFRQRSDAAGRRLQPQLNDR</sequence>
<evidence type="ECO:0000256" key="16">
    <source>
        <dbReference type="PROSITE-ProRule" id="PRU00169"/>
    </source>
</evidence>
<protein>
    <recommendedName>
        <fullName evidence="3">histidine kinase</fullName>
        <ecNumber evidence="3">2.7.13.3</ecNumber>
    </recommendedName>
</protein>
<dbReference type="EMBL" id="CP031093">
    <property type="protein sequence ID" value="QCF27824.1"/>
    <property type="molecule type" value="Genomic_DNA"/>
</dbReference>
<dbReference type="InterPro" id="IPR011006">
    <property type="entry name" value="CheY-like_superfamily"/>
</dbReference>
<evidence type="ECO:0000256" key="9">
    <source>
        <dbReference type="ARBA" id="ARBA00022741"/>
    </source>
</evidence>
<keyword evidence="13" id="KW-0902">Two-component regulatory system</keyword>